<dbReference type="AlphaFoldDB" id="A0AAV7RYU6"/>
<evidence type="ECO:0000313" key="1">
    <source>
        <dbReference type="EMBL" id="KAJ1156118.1"/>
    </source>
</evidence>
<keyword evidence="2" id="KW-1185">Reference proteome</keyword>
<dbReference type="EMBL" id="JANPWB010000009">
    <property type="protein sequence ID" value="KAJ1156118.1"/>
    <property type="molecule type" value="Genomic_DNA"/>
</dbReference>
<sequence>MYRVKLHALVQTHVCEEKLHALVQTLWTALCPEQCDIKIKNKVAHMKSDETLVPRRLLVCPAKFHG</sequence>
<accession>A0AAV7RYU6</accession>
<comment type="caution">
    <text evidence="1">The sequence shown here is derived from an EMBL/GenBank/DDBJ whole genome shotgun (WGS) entry which is preliminary data.</text>
</comment>
<protein>
    <submittedName>
        <fullName evidence="1">Uncharacterized protein</fullName>
    </submittedName>
</protein>
<name>A0AAV7RYU6_PLEWA</name>
<gene>
    <name evidence="1" type="ORF">NDU88_008843</name>
</gene>
<organism evidence="1 2">
    <name type="scientific">Pleurodeles waltl</name>
    <name type="common">Iberian ribbed newt</name>
    <dbReference type="NCBI Taxonomy" id="8319"/>
    <lineage>
        <taxon>Eukaryota</taxon>
        <taxon>Metazoa</taxon>
        <taxon>Chordata</taxon>
        <taxon>Craniata</taxon>
        <taxon>Vertebrata</taxon>
        <taxon>Euteleostomi</taxon>
        <taxon>Amphibia</taxon>
        <taxon>Batrachia</taxon>
        <taxon>Caudata</taxon>
        <taxon>Salamandroidea</taxon>
        <taxon>Salamandridae</taxon>
        <taxon>Pleurodelinae</taxon>
        <taxon>Pleurodeles</taxon>
    </lineage>
</organism>
<proteinExistence type="predicted"/>
<reference evidence="1" key="1">
    <citation type="journal article" date="2022" name="bioRxiv">
        <title>Sequencing and chromosome-scale assembly of the giantPleurodeles waltlgenome.</title>
        <authorList>
            <person name="Brown T."/>
            <person name="Elewa A."/>
            <person name="Iarovenko S."/>
            <person name="Subramanian E."/>
            <person name="Araus A.J."/>
            <person name="Petzold A."/>
            <person name="Susuki M."/>
            <person name="Suzuki K.-i.T."/>
            <person name="Hayashi T."/>
            <person name="Toyoda A."/>
            <person name="Oliveira C."/>
            <person name="Osipova E."/>
            <person name="Leigh N.D."/>
            <person name="Simon A."/>
            <person name="Yun M.H."/>
        </authorList>
    </citation>
    <scope>NUCLEOTIDE SEQUENCE</scope>
    <source>
        <strain evidence="1">20211129_DDA</strain>
        <tissue evidence="1">Liver</tissue>
    </source>
</reference>
<dbReference type="Proteomes" id="UP001066276">
    <property type="component" value="Chromosome 5"/>
</dbReference>
<evidence type="ECO:0000313" key="2">
    <source>
        <dbReference type="Proteomes" id="UP001066276"/>
    </source>
</evidence>